<evidence type="ECO:0000256" key="8">
    <source>
        <dbReference type="ARBA" id="ARBA00037822"/>
    </source>
</evidence>
<evidence type="ECO:0000256" key="4">
    <source>
        <dbReference type="ARBA" id="ARBA00022846"/>
    </source>
</evidence>
<evidence type="ECO:0000256" key="10">
    <source>
        <dbReference type="ARBA" id="ARBA00041080"/>
    </source>
</evidence>
<keyword evidence="5" id="KW-0969">Cilium</keyword>
<sequence length="399" mass="45377">MDINRIQTSLNCLSYSGYLLNNEQCVILKNALIILQKENHLKKIFFWGQILGLDNDYFIAYGYEHDALNGLIYYYSTNCIKWGLMPTVTKNARRLTEMCSTRFQGDPTLQIDVSLDVQLKQDTVEDKGNQQTEDVKQGDSGNMLKEEDRLAATVEAISLDTAVVPRGALFKRPDGSVVENLTFAGLTVLEGRQLKSYLHLRKPQEKWVTNLLTRLDYNYALDFLDSVDKDIPEGCWSLQSETSGLLAILRSSTWPGMTFYHRLLTPEHGYLYIGNGRKNVDLLFMITGLRSECKVTMVTKQKHIDSPDTSLRSEAEDYPGTDLMQCIMGQHPITNFTFQVSSKENRYNIVIEAVRNIEPQRIAFTWIWLVSGTPLSSKNIPSPPDTGNIPCPHEEFKPK</sequence>
<evidence type="ECO:0000256" key="3">
    <source>
        <dbReference type="ARBA" id="ARBA00022794"/>
    </source>
</evidence>
<dbReference type="PANTHER" id="PTHR22069:SF0">
    <property type="entry name" value="RADIAL SPOKE HEAD PROTEIN 9 HOMOLOG"/>
    <property type="match status" value="1"/>
</dbReference>
<keyword evidence="4" id="KW-0282">Flagellum</keyword>
<dbReference type="InterPro" id="IPR055316">
    <property type="entry name" value="RSP9"/>
</dbReference>
<evidence type="ECO:0000256" key="2">
    <source>
        <dbReference type="ARBA" id="ARBA00022490"/>
    </source>
</evidence>
<dbReference type="GO" id="GO:0060294">
    <property type="term" value="P:cilium movement involved in cell motility"/>
    <property type="evidence" value="ECO:0007669"/>
    <property type="project" value="InterPro"/>
</dbReference>
<dbReference type="PANTHER" id="PTHR22069">
    <property type="entry name" value="MITOCHONDRIAL RIBOSOMAL PROTEIN S18"/>
    <property type="match status" value="1"/>
</dbReference>
<gene>
    <name evidence="12" type="ORF">TBIB3V08_LOCUS10876</name>
</gene>
<organism evidence="12">
    <name type="scientific">Timema bartmani</name>
    <dbReference type="NCBI Taxonomy" id="61472"/>
    <lineage>
        <taxon>Eukaryota</taxon>
        <taxon>Metazoa</taxon>
        <taxon>Ecdysozoa</taxon>
        <taxon>Arthropoda</taxon>
        <taxon>Hexapoda</taxon>
        <taxon>Insecta</taxon>
        <taxon>Pterygota</taxon>
        <taxon>Neoptera</taxon>
        <taxon>Polyneoptera</taxon>
        <taxon>Phasmatodea</taxon>
        <taxon>Timematodea</taxon>
        <taxon>Timematoidea</taxon>
        <taxon>Timematidae</taxon>
        <taxon>Timema</taxon>
    </lineage>
</organism>
<keyword evidence="2" id="KW-0963">Cytoplasm</keyword>
<feature type="region of interest" description="Disordered" evidence="11">
    <location>
        <begin position="123"/>
        <end position="142"/>
    </location>
</feature>
<reference evidence="12" key="1">
    <citation type="submission" date="2020-11" db="EMBL/GenBank/DDBJ databases">
        <authorList>
            <person name="Tran Van P."/>
        </authorList>
    </citation>
    <scope>NUCLEOTIDE SEQUENCE</scope>
</reference>
<keyword evidence="3" id="KW-0970">Cilium biogenesis/degradation</keyword>
<evidence type="ECO:0000256" key="9">
    <source>
        <dbReference type="ARBA" id="ARBA00038319"/>
    </source>
</evidence>
<protein>
    <recommendedName>
        <fullName evidence="10">Radial spoke head protein 9 homolog</fullName>
    </recommendedName>
</protein>
<dbReference type="InterPro" id="IPR006802">
    <property type="entry name" value="Radial_spoke"/>
</dbReference>
<evidence type="ECO:0000256" key="11">
    <source>
        <dbReference type="SAM" id="MobiDB-lite"/>
    </source>
</evidence>
<feature type="compositionally biased region" description="Basic and acidic residues" evidence="11">
    <location>
        <begin position="123"/>
        <end position="137"/>
    </location>
</feature>
<evidence type="ECO:0000256" key="7">
    <source>
        <dbReference type="ARBA" id="ARBA00023273"/>
    </source>
</evidence>
<evidence type="ECO:0000256" key="5">
    <source>
        <dbReference type="ARBA" id="ARBA00023069"/>
    </source>
</evidence>
<dbReference type="GO" id="GO:0035082">
    <property type="term" value="P:axoneme assembly"/>
    <property type="evidence" value="ECO:0007669"/>
    <property type="project" value="InterPro"/>
</dbReference>
<dbReference type="GO" id="GO:0060091">
    <property type="term" value="C:kinocilium"/>
    <property type="evidence" value="ECO:0007669"/>
    <property type="project" value="UniProtKB-SubCell"/>
</dbReference>
<evidence type="ECO:0000313" key="12">
    <source>
        <dbReference type="EMBL" id="CAD7448592.1"/>
    </source>
</evidence>
<dbReference type="GO" id="GO:0044458">
    <property type="term" value="P:motile cilium assembly"/>
    <property type="evidence" value="ECO:0007669"/>
    <property type="project" value="TreeGrafter"/>
</dbReference>
<comment type="subcellular location">
    <subcellularLocation>
        <location evidence="8">Cell projection</location>
        <location evidence="8">Kinocilium</location>
    </subcellularLocation>
    <subcellularLocation>
        <location evidence="1">Cytoplasm</location>
        <location evidence="1">Cytoskeleton</location>
        <location evidence="1">Flagellum axoneme</location>
    </subcellularLocation>
</comment>
<evidence type="ECO:0000256" key="1">
    <source>
        <dbReference type="ARBA" id="ARBA00004611"/>
    </source>
</evidence>
<accession>A0A7R9I7T7</accession>
<proteinExistence type="inferred from homology"/>
<evidence type="ECO:0000256" key="6">
    <source>
        <dbReference type="ARBA" id="ARBA00023212"/>
    </source>
</evidence>
<keyword evidence="7" id="KW-0966">Cell projection</keyword>
<dbReference type="AlphaFoldDB" id="A0A7R9I7T7"/>
<keyword evidence="6" id="KW-0206">Cytoskeleton</keyword>
<comment type="similarity">
    <text evidence="9">Belongs to the flagellar radial spoke RSP9 family.</text>
</comment>
<dbReference type="EMBL" id="OD570214">
    <property type="protein sequence ID" value="CAD7448592.1"/>
    <property type="molecule type" value="Genomic_DNA"/>
</dbReference>
<dbReference type="Pfam" id="PF04712">
    <property type="entry name" value="Radial_spoke"/>
    <property type="match status" value="1"/>
</dbReference>
<feature type="region of interest" description="Disordered" evidence="11">
    <location>
        <begin position="379"/>
        <end position="399"/>
    </location>
</feature>
<name>A0A7R9I7T7_9NEOP</name>
<dbReference type="GO" id="GO:0001534">
    <property type="term" value="C:radial spoke"/>
    <property type="evidence" value="ECO:0007669"/>
    <property type="project" value="InterPro"/>
</dbReference>